<keyword evidence="1" id="KW-0472">Membrane</keyword>
<dbReference type="Proteomes" id="UP000008181">
    <property type="component" value="Chromosome 5"/>
</dbReference>
<keyword evidence="1" id="KW-0812">Transmembrane</keyword>
<organism evidence="2 3">
    <name type="scientific">Thermothielavioides terrestris (strain ATCC 38088 / NRRL 8126)</name>
    <name type="common">Thielavia terrestris</name>
    <dbReference type="NCBI Taxonomy" id="578455"/>
    <lineage>
        <taxon>Eukaryota</taxon>
        <taxon>Fungi</taxon>
        <taxon>Dikarya</taxon>
        <taxon>Ascomycota</taxon>
        <taxon>Pezizomycotina</taxon>
        <taxon>Sordariomycetes</taxon>
        <taxon>Sordariomycetidae</taxon>
        <taxon>Sordariales</taxon>
        <taxon>Chaetomiaceae</taxon>
        <taxon>Thermothielavioides</taxon>
        <taxon>Thermothielavioides terrestris</taxon>
    </lineage>
</organism>
<dbReference type="HOGENOM" id="CLU_2307999_0_0_1"/>
<proteinExistence type="predicted"/>
<dbReference type="eggNOG" id="ENOG502TD8I">
    <property type="taxonomic scope" value="Eukaryota"/>
</dbReference>
<dbReference type="GeneID" id="11519571"/>
<feature type="transmembrane region" description="Helical" evidence="1">
    <location>
        <begin position="16"/>
        <end position="46"/>
    </location>
</feature>
<dbReference type="AlphaFoldDB" id="G2RCE1"/>
<dbReference type="EMBL" id="CP003013">
    <property type="protein sequence ID" value="AEO70576.1"/>
    <property type="molecule type" value="Genomic_DNA"/>
</dbReference>
<protein>
    <submittedName>
        <fullName evidence="2">Uncharacterized protein</fullName>
    </submittedName>
</protein>
<name>G2RCE1_THETT</name>
<keyword evidence="3" id="KW-1185">Reference proteome</keyword>
<keyword evidence="1" id="KW-1133">Transmembrane helix</keyword>
<evidence type="ECO:0000313" key="2">
    <source>
        <dbReference type="EMBL" id="AEO70576.1"/>
    </source>
</evidence>
<dbReference type="KEGG" id="ttt:THITE_108782"/>
<evidence type="ECO:0000256" key="1">
    <source>
        <dbReference type="SAM" id="Phobius"/>
    </source>
</evidence>
<accession>G2RCE1</accession>
<reference evidence="2 3" key="1">
    <citation type="journal article" date="2011" name="Nat. Biotechnol.">
        <title>Comparative genomic analysis of the thermophilic biomass-degrading fungi Myceliophthora thermophila and Thielavia terrestris.</title>
        <authorList>
            <person name="Berka R.M."/>
            <person name="Grigoriev I.V."/>
            <person name="Otillar R."/>
            <person name="Salamov A."/>
            <person name="Grimwood J."/>
            <person name="Reid I."/>
            <person name="Ishmael N."/>
            <person name="John T."/>
            <person name="Darmond C."/>
            <person name="Moisan M.-C."/>
            <person name="Henrissat B."/>
            <person name="Coutinho P.M."/>
            <person name="Lombard V."/>
            <person name="Natvig D.O."/>
            <person name="Lindquist E."/>
            <person name="Schmutz J."/>
            <person name="Lucas S."/>
            <person name="Harris P."/>
            <person name="Powlowski J."/>
            <person name="Bellemare A."/>
            <person name="Taylor D."/>
            <person name="Butler G."/>
            <person name="de Vries R.P."/>
            <person name="Allijn I.E."/>
            <person name="van den Brink J."/>
            <person name="Ushinsky S."/>
            <person name="Storms R."/>
            <person name="Powell A.J."/>
            <person name="Paulsen I.T."/>
            <person name="Elbourne L.D.H."/>
            <person name="Baker S.E."/>
            <person name="Magnuson J."/>
            <person name="LaBoissiere S."/>
            <person name="Clutterbuck A.J."/>
            <person name="Martinez D."/>
            <person name="Wogulis M."/>
            <person name="de Leon A.L."/>
            <person name="Rey M.W."/>
            <person name="Tsang A."/>
        </authorList>
    </citation>
    <scope>NUCLEOTIDE SEQUENCE [LARGE SCALE GENOMIC DNA]</scope>
    <source>
        <strain evidence="3">ATCC 38088 / NRRL 8126</strain>
    </source>
</reference>
<evidence type="ECO:0000313" key="3">
    <source>
        <dbReference type="Proteomes" id="UP000008181"/>
    </source>
</evidence>
<sequence length="100" mass="11255">MRPVVRDTLSLRPPGFFGYAFLVARLVQIASLTTIIALVSHFIFVITRARQDNKPPGNLIVVILFVSPHRSTLPLSVHHQPGQPPPPPFPLFFLFFLPPY</sequence>
<dbReference type="OrthoDB" id="5366688at2759"/>
<gene>
    <name evidence="2" type="ORF">THITE_108782</name>
</gene>
<dbReference type="RefSeq" id="XP_003656912.1">
    <property type="nucleotide sequence ID" value="XM_003656864.1"/>
</dbReference>